<dbReference type="InterPro" id="IPR011204">
    <property type="entry name" value="Virulence_RhuM-like"/>
</dbReference>
<dbReference type="PIRSF" id="PIRSF015268">
    <property type="entry name" value="Virulence_RhuM"/>
    <property type="match status" value="1"/>
</dbReference>
<dbReference type="AlphaFoldDB" id="A0A450VDI4"/>
<dbReference type="EMBL" id="CAADFG010000104">
    <property type="protein sequence ID" value="VFJ96448.1"/>
    <property type="molecule type" value="Genomic_DNA"/>
</dbReference>
<proteinExistence type="predicted"/>
<dbReference type="PANTHER" id="PTHR35810">
    <property type="entry name" value="CYTOPLASMIC PROTEIN-RELATED"/>
    <property type="match status" value="1"/>
</dbReference>
<evidence type="ECO:0000313" key="1">
    <source>
        <dbReference type="EMBL" id="VFJ96448.1"/>
    </source>
</evidence>
<gene>
    <name evidence="1" type="ORF">BECKH772A_GA0070896_101045</name>
    <name evidence="2" type="ORF">BECKH772B_GA0070898_101135</name>
    <name evidence="3" type="ORF">BECKH772C_GA0070978_101045</name>
</gene>
<sequence>MEVLLQEETIWLPQRRIAELFGVERSVVTKHLTNIFSSNELVETSVCANFAHTAADGKKYNTKYYNPDAILSVGYRVNSRQARRFRIWATKTLEEYIIKGFAMDDERLKNGRYFGKGYFRELLERVRSIRASERRIYQQITDIFAECCMDYDKNSETAKLFYANVQNKFHYAITGRTAVEIVYSRVDAEKELAGMLTYKNAPDGRVLKSDVTIAKNYLTEAEIKKLERTISSYFDYIENQIEKRNAFSMAAFSESVDRFLAFNDFEVLEGFGGVSHEQAKQKAHAEYDRFNKTQRIDSDFDKLIQKVFDRTGKSP</sequence>
<evidence type="ECO:0000313" key="3">
    <source>
        <dbReference type="EMBL" id="VFK02820.1"/>
    </source>
</evidence>
<protein>
    <submittedName>
        <fullName evidence="3">Uncharacterized conserved protein</fullName>
    </submittedName>
</protein>
<dbReference type="Pfam" id="PF13310">
    <property type="entry name" value="Virulence_RhuM"/>
    <property type="match status" value="1"/>
</dbReference>
<dbReference type="EMBL" id="CAADFI010000113">
    <property type="protein sequence ID" value="VFJ97507.1"/>
    <property type="molecule type" value="Genomic_DNA"/>
</dbReference>
<organism evidence="3">
    <name type="scientific">Candidatus Kentrum eta</name>
    <dbReference type="NCBI Taxonomy" id="2126337"/>
    <lineage>
        <taxon>Bacteria</taxon>
        <taxon>Pseudomonadati</taxon>
        <taxon>Pseudomonadota</taxon>
        <taxon>Gammaproteobacteria</taxon>
        <taxon>Candidatus Kentrum</taxon>
    </lineage>
</organism>
<reference evidence="3" key="1">
    <citation type="submission" date="2019-02" db="EMBL/GenBank/DDBJ databases">
        <authorList>
            <person name="Gruber-Vodicka R. H."/>
            <person name="Seah K. B. B."/>
        </authorList>
    </citation>
    <scope>NUCLEOTIDE SEQUENCE</scope>
    <source>
        <strain evidence="3">BECK_SA2B12</strain>
        <strain evidence="1">BECK_SA2B15</strain>
        <strain evidence="2">BECK_SA2B20</strain>
    </source>
</reference>
<dbReference type="PANTHER" id="PTHR35810:SF1">
    <property type="entry name" value="CYTOPLASMIC PROTEIN"/>
    <property type="match status" value="1"/>
</dbReference>
<evidence type="ECO:0000313" key="2">
    <source>
        <dbReference type="EMBL" id="VFJ97507.1"/>
    </source>
</evidence>
<accession>A0A450VDI4</accession>
<name>A0A450VDI4_9GAMM</name>
<dbReference type="EMBL" id="CAADFJ010000104">
    <property type="protein sequence ID" value="VFK02820.1"/>
    <property type="molecule type" value="Genomic_DNA"/>
</dbReference>